<accession>A0A7X0EYA6</accession>
<sequence length="58" mass="6545">MPAWIHAPTTSVDVFAAASVRMWEEIANRDSVPWTEGMACAARDWHKHRQALRAALDI</sequence>
<dbReference type="EMBL" id="JACHJB010000002">
    <property type="protein sequence ID" value="MBB6348483.1"/>
    <property type="molecule type" value="Genomic_DNA"/>
</dbReference>
<organism evidence="1 2">
    <name type="scientific">Nonomuraea muscovyensis</name>
    <dbReference type="NCBI Taxonomy" id="1124761"/>
    <lineage>
        <taxon>Bacteria</taxon>
        <taxon>Bacillati</taxon>
        <taxon>Actinomycetota</taxon>
        <taxon>Actinomycetes</taxon>
        <taxon>Streptosporangiales</taxon>
        <taxon>Streptosporangiaceae</taxon>
        <taxon>Nonomuraea</taxon>
    </lineage>
</organism>
<keyword evidence="2" id="KW-1185">Reference proteome</keyword>
<evidence type="ECO:0000313" key="2">
    <source>
        <dbReference type="Proteomes" id="UP000583800"/>
    </source>
</evidence>
<comment type="caution">
    <text evidence="1">The sequence shown here is derived from an EMBL/GenBank/DDBJ whole genome shotgun (WGS) entry which is preliminary data.</text>
</comment>
<dbReference type="Proteomes" id="UP000583800">
    <property type="component" value="Unassembled WGS sequence"/>
</dbReference>
<reference evidence="1 2" key="1">
    <citation type="submission" date="2020-08" db="EMBL/GenBank/DDBJ databases">
        <title>Sequencing the genomes of 1000 actinobacteria strains.</title>
        <authorList>
            <person name="Klenk H.-P."/>
        </authorList>
    </citation>
    <scope>NUCLEOTIDE SEQUENCE [LARGE SCALE GENOMIC DNA]</scope>
    <source>
        <strain evidence="1 2">DSM 45913</strain>
    </source>
</reference>
<evidence type="ECO:0000313" key="1">
    <source>
        <dbReference type="EMBL" id="MBB6348483.1"/>
    </source>
</evidence>
<protein>
    <submittedName>
        <fullName evidence="1">Uncharacterized protein</fullName>
    </submittedName>
</protein>
<name>A0A7X0EYA6_9ACTN</name>
<dbReference type="AlphaFoldDB" id="A0A7X0EYA6"/>
<dbReference type="RefSeq" id="WP_185086231.1">
    <property type="nucleotide sequence ID" value="NZ_JACHJB010000002.1"/>
</dbReference>
<gene>
    <name evidence="1" type="ORF">FHU36_005028</name>
</gene>
<proteinExistence type="predicted"/>